<reference evidence="2" key="1">
    <citation type="submission" date="2018-01" db="EMBL/GenBank/DDBJ databases">
        <authorList>
            <person name="Mao J.F."/>
        </authorList>
    </citation>
    <scope>NUCLEOTIDE SEQUENCE</scope>
    <source>
        <strain evidence="2">Huo1</strain>
        <tissue evidence="2">Leaf</tissue>
    </source>
</reference>
<keyword evidence="1" id="KW-1133">Transmembrane helix</keyword>
<evidence type="ECO:0000313" key="3">
    <source>
        <dbReference type="Proteomes" id="UP000298416"/>
    </source>
</evidence>
<feature type="transmembrane region" description="Helical" evidence="1">
    <location>
        <begin position="90"/>
        <end position="119"/>
    </location>
</feature>
<sequence>MLCHIVAWFGLLIITLSSEKLLIFSFALGLLGDRLVLREFKVMNPDTNTVRDSTLTTGAALTIALLPSYLRISNNCYKTSSVHFTNLCSFLMYPFCCALDARFFPRAGCSLFAMLLVLLT</sequence>
<name>A0A8X8XAQ2_SALSN</name>
<dbReference type="Proteomes" id="UP000298416">
    <property type="component" value="Unassembled WGS sequence"/>
</dbReference>
<organism evidence="2">
    <name type="scientific">Salvia splendens</name>
    <name type="common">Scarlet sage</name>
    <dbReference type="NCBI Taxonomy" id="180675"/>
    <lineage>
        <taxon>Eukaryota</taxon>
        <taxon>Viridiplantae</taxon>
        <taxon>Streptophyta</taxon>
        <taxon>Embryophyta</taxon>
        <taxon>Tracheophyta</taxon>
        <taxon>Spermatophyta</taxon>
        <taxon>Magnoliopsida</taxon>
        <taxon>eudicotyledons</taxon>
        <taxon>Gunneridae</taxon>
        <taxon>Pentapetalae</taxon>
        <taxon>asterids</taxon>
        <taxon>lamiids</taxon>
        <taxon>Lamiales</taxon>
        <taxon>Lamiaceae</taxon>
        <taxon>Nepetoideae</taxon>
        <taxon>Mentheae</taxon>
        <taxon>Salviinae</taxon>
        <taxon>Salvia</taxon>
        <taxon>Salvia subgen. Calosphace</taxon>
        <taxon>core Calosphace</taxon>
    </lineage>
</organism>
<feature type="transmembrane region" description="Helical" evidence="1">
    <location>
        <begin position="53"/>
        <end position="70"/>
    </location>
</feature>
<feature type="transmembrane region" description="Helical" evidence="1">
    <location>
        <begin position="6"/>
        <end position="32"/>
    </location>
</feature>
<dbReference type="EMBL" id="PNBA02000011">
    <property type="protein sequence ID" value="KAG6409179.1"/>
    <property type="molecule type" value="Genomic_DNA"/>
</dbReference>
<keyword evidence="1" id="KW-0472">Membrane</keyword>
<keyword evidence="1" id="KW-0812">Transmembrane</keyword>
<reference evidence="2" key="2">
    <citation type="submission" date="2020-08" db="EMBL/GenBank/DDBJ databases">
        <title>Plant Genome Project.</title>
        <authorList>
            <person name="Zhang R.-G."/>
        </authorList>
    </citation>
    <scope>NUCLEOTIDE SEQUENCE</scope>
    <source>
        <strain evidence="2">Huo1</strain>
        <tissue evidence="2">Leaf</tissue>
    </source>
</reference>
<accession>A0A8X8XAQ2</accession>
<gene>
    <name evidence="2" type="ORF">SASPL_132213</name>
</gene>
<proteinExistence type="predicted"/>
<keyword evidence="3" id="KW-1185">Reference proteome</keyword>
<dbReference type="AlphaFoldDB" id="A0A8X8XAQ2"/>
<evidence type="ECO:0000313" key="2">
    <source>
        <dbReference type="EMBL" id="KAG6409179.1"/>
    </source>
</evidence>
<protein>
    <submittedName>
        <fullName evidence="2">Uncharacterized protein</fullName>
    </submittedName>
</protein>
<evidence type="ECO:0000256" key="1">
    <source>
        <dbReference type="SAM" id="Phobius"/>
    </source>
</evidence>
<comment type="caution">
    <text evidence="2">The sequence shown here is derived from an EMBL/GenBank/DDBJ whole genome shotgun (WGS) entry which is preliminary data.</text>
</comment>